<name>A0A291GAY5_9RHOB</name>
<keyword evidence="2" id="KW-1133">Transmembrane helix</keyword>
<protein>
    <recommendedName>
        <fullName evidence="5">Pilus assembly protein</fullName>
    </recommendedName>
</protein>
<keyword evidence="2" id="KW-0812">Transmembrane</keyword>
<sequence length="92" mass="10080">MIDRFKHFCALFRADDEGAVTVDWVVLVSAIVGMSIMVLSIIWQGAFTFSMRLNSEVESMDVVNYTDASEDNSSAENAAEDNTAEQSSSASF</sequence>
<gene>
    <name evidence="3" type="ORF">CEW89_08220</name>
</gene>
<keyword evidence="4" id="KW-1185">Reference proteome</keyword>
<evidence type="ECO:0000256" key="2">
    <source>
        <dbReference type="SAM" id="Phobius"/>
    </source>
</evidence>
<dbReference type="EMBL" id="CP022196">
    <property type="protein sequence ID" value="ATG47559.1"/>
    <property type="molecule type" value="Genomic_DNA"/>
</dbReference>
<evidence type="ECO:0000313" key="3">
    <source>
        <dbReference type="EMBL" id="ATG47559.1"/>
    </source>
</evidence>
<dbReference type="RefSeq" id="WP_066706879.1">
    <property type="nucleotide sequence ID" value="NZ_CP022196.1"/>
</dbReference>
<organism evidence="3 4">
    <name type="scientific">Celeribacter ethanolicus</name>
    <dbReference type="NCBI Taxonomy" id="1758178"/>
    <lineage>
        <taxon>Bacteria</taxon>
        <taxon>Pseudomonadati</taxon>
        <taxon>Pseudomonadota</taxon>
        <taxon>Alphaproteobacteria</taxon>
        <taxon>Rhodobacterales</taxon>
        <taxon>Roseobacteraceae</taxon>
        <taxon>Celeribacter</taxon>
    </lineage>
</organism>
<feature type="region of interest" description="Disordered" evidence="1">
    <location>
        <begin position="68"/>
        <end position="92"/>
    </location>
</feature>
<feature type="transmembrane region" description="Helical" evidence="2">
    <location>
        <begin position="24"/>
        <end position="43"/>
    </location>
</feature>
<dbReference type="AlphaFoldDB" id="A0A291GAY5"/>
<evidence type="ECO:0000313" key="4">
    <source>
        <dbReference type="Proteomes" id="UP000217935"/>
    </source>
</evidence>
<keyword evidence="2" id="KW-0472">Membrane</keyword>
<dbReference type="KEGG" id="ceh:CEW89_08220"/>
<accession>A0A291GAY5</accession>
<evidence type="ECO:0000256" key="1">
    <source>
        <dbReference type="SAM" id="MobiDB-lite"/>
    </source>
</evidence>
<dbReference type="Proteomes" id="UP000217935">
    <property type="component" value="Chromosome"/>
</dbReference>
<proteinExistence type="predicted"/>
<evidence type="ECO:0008006" key="5">
    <source>
        <dbReference type="Google" id="ProtNLM"/>
    </source>
</evidence>
<reference evidence="3 4" key="1">
    <citation type="submission" date="2017-06" db="EMBL/GenBank/DDBJ databases">
        <title>Celeribacter sp. TSPH2 complete genome sequence.</title>
        <authorList>
            <person name="Woo J.-H."/>
            <person name="Kim H.-S."/>
        </authorList>
    </citation>
    <scope>NUCLEOTIDE SEQUENCE [LARGE SCALE GENOMIC DNA]</scope>
    <source>
        <strain evidence="3 4">TSPH2</strain>
    </source>
</reference>